<name>A0ABR0Y3N4_HUSHU</name>
<reference evidence="3 4" key="1">
    <citation type="submission" date="2021-05" db="EMBL/GenBank/DDBJ databases">
        <authorList>
            <person name="Zahm M."/>
            <person name="Klopp C."/>
            <person name="Cabau C."/>
            <person name="Kuhl H."/>
            <person name="Suciu R."/>
            <person name="Ciorpac M."/>
            <person name="Holostenco D."/>
            <person name="Gessner J."/>
            <person name="Wuertz S."/>
            <person name="Hohne C."/>
            <person name="Stock M."/>
            <person name="Gislard M."/>
            <person name="Lluch J."/>
            <person name="Milhes M."/>
            <person name="Lampietro C."/>
            <person name="Lopez Roques C."/>
            <person name="Donnadieu C."/>
            <person name="Du K."/>
            <person name="Schartl M."/>
            <person name="Guiguen Y."/>
        </authorList>
    </citation>
    <scope>NUCLEOTIDE SEQUENCE [LARGE SCALE GENOMIC DNA]</scope>
    <source>
        <strain evidence="3">Hh-F2</strain>
        <tissue evidence="3">Blood</tissue>
    </source>
</reference>
<protein>
    <submittedName>
        <fullName evidence="3">MyoD family inhibitor</fullName>
    </submittedName>
</protein>
<feature type="compositionally biased region" description="Pro residues" evidence="2">
    <location>
        <begin position="197"/>
        <end position="213"/>
    </location>
</feature>
<dbReference type="PANTHER" id="PTHR15304:SF4">
    <property type="entry name" value="MYOD FAMILY INHIBITOR-LIKE"/>
    <property type="match status" value="1"/>
</dbReference>
<evidence type="ECO:0000313" key="3">
    <source>
        <dbReference type="EMBL" id="KAK6467199.1"/>
    </source>
</evidence>
<evidence type="ECO:0000313" key="4">
    <source>
        <dbReference type="Proteomes" id="UP001369086"/>
    </source>
</evidence>
<proteinExistence type="inferred from homology"/>
<dbReference type="EMBL" id="JAHFZB010000050">
    <property type="protein sequence ID" value="KAK6467199.1"/>
    <property type="molecule type" value="Genomic_DNA"/>
</dbReference>
<organism evidence="3 4">
    <name type="scientific">Huso huso</name>
    <name type="common">Beluga</name>
    <name type="synonym">Acipenser huso</name>
    <dbReference type="NCBI Taxonomy" id="61971"/>
    <lineage>
        <taxon>Eukaryota</taxon>
        <taxon>Metazoa</taxon>
        <taxon>Chordata</taxon>
        <taxon>Craniata</taxon>
        <taxon>Vertebrata</taxon>
        <taxon>Euteleostomi</taxon>
        <taxon>Actinopterygii</taxon>
        <taxon>Chondrostei</taxon>
        <taxon>Acipenseriformes</taxon>
        <taxon>Acipenseridae</taxon>
        <taxon>Huso</taxon>
    </lineage>
</organism>
<sequence>MYPRTDTRLQGRLEARRLNCSLPPSLTPLRERGLPPVQGRLEARRLNCSLPPSLTPLRERGLPPVQGRLEARRLNCSLPPPLTPLRERGLPPVQGRLEAPNIFVVLSQGLRLAPTANRSDPRCLSCVADVVDSGKARDAEASGPSEMDPHNGPSRAEAEPAGECSLAGNEFSTNEKEQLLPSTPAHKTGEDLALPQPECPPPSAIYTEAPPPYVNGHSHPKGVSNGAPPICTPPQLQAGPLVPVRCLQNHRPGNGKRLTTSSYKSQHSIKCTASQMQQSAGEDRCVHCILACLFCEFLSLCSLLVECVACGRGCGEACCCGGGACFRGGEDSCATAMDCGMLEDCCESDCLEICFECCSICFPA</sequence>
<dbReference type="Pfam" id="PF15316">
    <property type="entry name" value="MDFI"/>
    <property type="match status" value="1"/>
</dbReference>
<dbReference type="Proteomes" id="UP001369086">
    <property type="component" value="Unassembled WGS sequence"/>
</dbReference>
<gene>
    <name evidence="3" type="ORF">HHUSO_G35165</name>
</gene>
<evidence type="ECO:0000256" key="2">
    <source>
        <dbReference type="SAM" id="MobiDB-lite"/>
    </source>
</evidence>
<dbReference type="InterPro" id="IPR026134">
    <property type="entry name" value="MDFI/MDFIC"/>
</dbReference>
<keyword evidence="4" id="KW-1185">Reference proteome</keyword>
<accession>A0ABR0Y3N4</accession>
<comment type="caution">
    <text evidence="3">The sequence shown here is derived from an EMBL/GenBank/DDBJ whole genome shotgun (WGS) entry which is preliminary data.</text>
</comment>
<dbReference type="PANTHER" id="PTHR15304">
    <property type="entry name" value="MYOD FAMILY INHIBITOR"/>
    <property type="match status" value="1"/>
</dbReference>
<feature type="region of interest" description="Disordered" evidence="2">
    <location>
        <begin position="134"/>
        <end position="230"/>
    </location>
</feature>
<comment type="similarity">
    <text evidence="1">Belongs to the MDFI family.</text>
</comment>
<evidence type="ECO:0000256" key="1">
    <source>
        <dbReference type="ARBA" id="ARBA00025778"/>
    </source>
</evidence>